<proteinExistence type="predicted"/>
<dbReference type="Proteomes" id="UP000236754">
    <property type="component" value="Unassembled WGS sequence"/>
</dbReference>
<dbReference type="EMBL" id="FNVU01000016">
    <property type="protein sequence ID" value="SEG85386.1"/>
    <property type="molecule type" value="Genomic_DNA"/>
</dbReference>
<gene>
    <name evidence="1" type="ORF">SAMN05216223_11653</name>
</gene>
<dbReference type="AlphaFoldDB" id="A0A1H6DL04"/>
<organism evidence="1 2">
    <name type="scientific">Actinacidiphila yanglinensis</name>
    <dbReference type="NCBI Taxonomy" id="310779"/>
    <lineage>
        <taxon>Bacteria</taxon>
        <taxon>Bacillati</taxon>
        <taxon>Actinomycetota</taxon>
        <taxon>Actinomycetes</taxon>
        <taxon>Kitasatosporales</taxon>
        <taxon>Streptomycetaceae</taxon>
        <taxon>Actinacidiphila</taxon>
    </lineage>
</organism>
<accession>A0A1H6DL04</accession>
<reference evidence="1 2" key="1">
    <citation type="submission" date="2016-10" db="EMBL/GenBank/DDBJ databases">
        <authorList>
            <person name="de Groot N.N."/>
        </authorList>
    </citation>
    <scope>NUCLEOTIDE SEQUENCE [LARGE SCALE GENOMIC DNA]</scope>
    <source>
        <strain evidence="1 2">CGMCC 4.2023</strain>
    </source>
</reference>
<protein>
    <submittedName>
        <fullName evidence="1">Uncharacterized protein</fullName>
    </submittedName>
</protein>
<name>A0A1H6DL04_9ACTN</name>
<evidence type="ECO:0000313" key="2">
    <source>
        <dbReference type="Proteomes" id="UP000236754"/>
    </source>
</evidence>
<dbReference type="RefSeq" id="WP_103889036.1">
    <property type="nucleotide sequence ID" value="NZ_FNVU01000016.1"/>
</dbReference>
<evidence type="ECO:0000313" key="1">
    <source>
        <dbReference type="EMBL" id="SEG85386.1"/>
    </source>
</evidence>
<keyword evidence="2" id="KW-1185">Reference proteome</keyword>
<sequence>MARSVGSQGRQVTRRCGLVHPHAWRSVGTPTTIDETAVDGSCDRALCRVLLQNAGRVLIDAEAEVAKNPVGLG</sequence>